<name>B0C0R3_ACAM1</name>
<dbReference type="RefSeq" id="WP_012161598.1">
    <property type="nucleotide sequence ID" value="NC_009925.1"/>
</dbReference>
<dbReference type="GO" id="GO:0005829">
    <property type="term" value="C:cytosol"/>
    <property type="evidence" value="ECO:0007669"/>
    <property type="project" value="TreeGrafter"/>
</dbReference>
<dbReference type="KEGG" id="amr:AM1_0995"/>
<dbReference type="PANTHER" id="PTHR42695:SF5">
    <property type="entry name" value="GLUTAMINE AMIDOTRANSFERASE YLR126C-RELATED"/>
    <property type="match status" value="1"/>
</dbReference>
<dbReference type="HOGENOM" id="CLU_054974_4_0_3"/>
<keyword evidence="3" id="KW-1185">Reference proteome</keyword>
<feature type="domain" description="Glutamine amidotransferase" evidence="1">
    <location>
        <begin position="77"/>
        <end position="202"/>
    </location>
</feature>
<dbReference type="Proteomes" id="UP000000268">
    <property type="component" value="Chromosome"/>
</dbReference>
<dbReference type="PANTHER" id="PTHR42695">
    <property type="entry name" value="GLUTAMINE AMIDOTRANSFERASE YLR126C-RELATED"/>
    <property type="match status" value="1"/>
</dbReference>
<dbReference type="SUPFAM" id="SSF52317">
    <property type="entry name" value="Class I glutamine amidotransferase-like"/>
    <property type="match status" value="1"/>
</dbReference>
<organism evidence="2 3">
    <name type="scientific">Acaryochloris marina (strain MBIC 11017)</name>
    <dbReference type="NCBI Taxonomy" id="329726"/>
    <lineage>
        <taxon>Bacteria</taxon>
        <taxon>Bacillati</taxon>
        <taxon>Cyanobacteriota</taxon>
        <taxon>Cyanophyceae</taxon>
        <taxon>Acaryochloridales</taxon>
        <taxon>Acaryochloridaceae</taxon>
        <taxon>Acaryochloris</taxon>
    </lineage>
</organism>
<accession>B0C0R3</accession>
<gene>
    <name evidence="2" type="ordered locus">AM1_0995</name>
</gene>
<protein>
    <submittedName>
        <fullName evidence="2">Glutamine amidotransferase, class I, putative</fullName>
    </submittedName>
</protein>
<evidence type="ECO:0000259" key="1">
    <source>
        <dbReference type="Pfam" id="PF00117"/>
    </source>
</evidence>
<dbReference type="STRING" id="329726.AM1_0995"/>
<dbReference type="eggNOG" id="COG0518">
    <property type="taxonomic scope" value="Bacteria"/>
</dbReference>
<dbReference type="EMBL" id="CP000828">
    <property type="protein sequence ID" value="ABW26037.1"/>
    <property type="molecule type" value="Genomic_DNA"/>
</dbReference>
<proteinExistence type="predicted"/>
<dbReference type="PROSITE" id="PS51273">
    <property type="entry name" value="GATASE_TYPE_1"/>
    <property type="match status" value="1"/>
</dbReference>
<dbReference type="InterPro" id="IPR044992">
    <property type="entry name" value="ChyE-like"/>
</dbReference>
<dbReference type="OrthoDB" id="9813383at2"/>
<sequence>MIKDRSKLHILYMQIRDDQVTRIEELQEFARHSQLNESQFTPLNVFDQPVFSPDYANRFDAVFVGGSSDASVLKPDQYPFVEPAKQLLKHCVDHTIPVFASCFGFQLGVEALGGKVIHDAQNMEMGIYPMQLTSAAWDDQLFADTPERFLVVSGHKERAFKLPPHTQLLAFTERCPYHAFKVMDKPFYGFQFHPEVDHHDLAARITRYQDRYLETDGALQAILDNLHPTPESNRLILKFVDRILLQKR</sequence>
<keyword evidence="2" id="KW-0315">Glutamine amidotransferase</keyword>
<dbReference type="CDD" id="cd01741">
    <property type="entry name" value="GATase1_1"/>
    <property type="match status" value="1"/>
</dbReference>
<reference evidence="2 3" key="1">
    <citation type="journal article" date="2008" name="Proc. Natl. Acad. Sci. U.S.A.">
        <title>Niche adaptation and genome expansion in the chlorophyll d-producing cyanobacterium Acaryochloris marina.</title>
        <authorList>
            <person name="Swingley W.D."/>
            <person name="Chen M."/>
            <person name="Cheung P.C."/>
            <person name="Conrad A.L."/>
            <person name="Dejesa L.C."/>
            <person name="Hao J."/>
            <person name="Honchak B.M."/>
            <person name="Karbach L.E."/>
            <person name="Kurdoglu A."/>
            <person name="Lahiri S."/>
            <person name="Mastrian S.D."/>
            <person name="Miyashita H."/>
            <person name="Page L."/>
            <person name="Ramakrishna P."/>
            <person name="Satoh S."/>
            <person name="Sattley W.M."/>
            <person name="Shimada Y."/>
            <person name="Taylor H.L."/>
            <person name="Tomo T."/>
            <person name="Tsuchiya T."/>
            <person name="Wang Z.T."/>
            <person name="Raymond J."/>
            <person name="Mimuro M."/>
            <person name="Blankenship R.E."/>
            <person name="Touchman J.W."/>
        </authorList>
    </citation>
    <scope>NUCLEOTIDE SEQUENCE [LARGE SCALE GENOMIC DNA]</scope>
    <source>
        <strain evidence="3">MBIC 11017</strain>
    </source>
</reference>
<evidence type="ECO:0000313" key="3">
    <source>
        <dbReference type="Proteomes" id="UP000000268"/>
    </source>
</evidence>
<dbReference type="Pfam" id="PF00117">
    <property type="entry name" value="GATase"/>
    <property type="match status" value="1"/>
</dbReference>
<dbReference type="GO" id="GO:0016740">
    <property type="term" value="F:transferase activity"/>
    <property type="evidence" value="ECO:0007669"/>
    <property type="project" value="UniProtKB-KW"/>
</dbReference>
<dbReference type="AlphaFoldDB" id="B0C0R3"/>
<dbReference type="InterPro" id="IPR029062">
    <property type="entry name" value="Class_I_gatase-like"/>
</dbReference>
<dbReference type="Gene3D" id="3.40.50.880">
    <property type="match status" value="1"/>
</dbReference>
<keyword evidence="2" id="KW-0808">Transferase</keyword>
<dbReference type="InterPro" id="IPR017926">
    <property type="entry name" value="GATASE"/>
</dbReference>
<evidence type="ECO:0000313" key="2">
    <source>
        <dbReference type="EMBL" id="ABW26037.1"/>
    </source>
</evidence>